<organism evidence="2 3">
    <name type="scientific">Triparma strigata</name>
    <dbReference type="NCBI Taxonomy" id="1606541"/>
    <lineage>
        <taxon>Eukaryota</taxon>
        <taxon>Sar</taxon>
        <taxon>Stramenopiles</taxon>
        <taxon>Ochrophyta</taxon>
        <taxon>Bolidophyceae</taxon>
        <taxon>Parmales</taxon>
        <taxon>Triparmaceae</taxon>
        <taxon>Triparma</taxon>
    </lineage>
</organism>
<feature type="compositionally biased region" description="Basic and acidic residues" evidence="1">
    <location>
        <begin position="78"/>
        <end position="100"/>
    </location>
</feature>
<evidence type="ECO:0000313" key="3">
    <source>
        <dbReference type="Proteomes" id="UP001165085"/>
    </source>
</evidence>
<evidence type="ECO:0000313" key="2">
    <source>
        <dbReference type="EMBL" id="GMH78444.1"/>
    </source>
</evidence>
<feature type="region of interest" description="Disordered" evidence="1">
    <location>
        <begin position="22"/>
        <end position="128"/>
    </location>
</feature>
<protein>
    <submittedName>
        <fullName evidence="2">Uncharacterized protein</fullName>
    </submittedName>
</protein>
<dbReference type="Proteomes" id="UP001165085">
    <property type="component" value="Unassembled WGS sequence"/>
</dbReference>
<sequence>MSSFANMGRKVRELTAVVLENIAPSEKEERGQFAAHPQRITPIPTVGAPQSKAKAAAKKSKGRGDGDGAAETVTLEQSRQEANEKRDKEAETRASKKKEDEQDWEGGGEVLETNVFKPYKPSKSTVGR</sequence>
<reference evidence="3" key="1">
    <citation type="journal article" date="2023" name="Commun. Biol.">
        <title>Genome analysis of Parmales, the sister group of diatoms, reveals the evolutionary specialization of diatoms from phago-mixotrophs to photoautotrophs.</title>
        <authorList>
            <person name="Ban H."/>
            <person name="Sato S."/>
            <person name="Yoshikawa S."/>
            <person name="Yamada K."/>
            <person name="Nakamura Y."/>
            <person name="Ichinomiya M."/>
            <person name="Sato N."/>
            <person name="Blanc-Mathieu R."/>
            <person name="Endo H."/>
            <person name="Kuwata A."/>
            <person name="Ogata H."/>
        </authorList>
    </citation>
    <scope>NUCLEOTIDE SEQUENCE [LARGE SCALE GENOMIC DNA]</scope>
    <source>
        <strain evidence="3">NIES 3701</strain>
    </source>
</reference>
<keyword evidence="3" id="KW-1185">Reference proteome</keyword>
<name>A0A9W7B1W6_9STRA</name>
<dbReference type="AlphaFoldDB" id="A0A9W7B1W6"/>
<accession>A0A9W7B1W6</accession>
<comment type="caution">
    <text evidence="2">The sequence shown here is derived from an EMBL/GenBank/DDBJ whole genome shotgun (WGS) entry which is preliminary data.</text>
</comment>
<gene>
    <name evidence="2" type="ORF">TrST_g4758</name>
</gene>
<evidence type="ECO:0000256" key="1">
    <source>
        <dbReference type="SAM" id="MobiDB-lite"/>
    </source>
</evidence>
<dbReference type="EMBL" id="BRXY01000222">
    <property type="protein sequence ID" value="GMH78444.1"/>
    <property type="molecule type" value="Genomic_DNA"/>
</dbReference>
<proteinExistence type="predicted"/>